<dbReference type="InterPro" id="IPR035965">
    <property type="entry name" value="PAS-like_dom_sf"/>
</dbReference>
<dbReference type="Proteomes" id="UP000886070">
    <property type="component" value="Unassembled WGS sequence"/>
</dbReference>
<dbReference type="GO" id="GO:0043709">
    <property type="term" value="P:cell adhesion involved in single-species biofilm formation"/>
    <property type="evidence" value="ECO:0007669"/>
    <property type="project" value="TreeGrafter"/>
</dbReference>
<dbReference type="PANTHER" id="PTHR45138">
    <property type="entry name" value="REGULATORY COMPONENTS OF SENSORY TRANSDUCTION SYSTEM"/>
    <property type="match status" value="1"/>
</dbReference>
<feature type="non-terminal residue" evidence="3">
    <location>
        <position position="1"/>
    </location>
</feature>
<dbReference type="Gene3D" id="3.30.450.40">
    <property type="match status" value="1"/>
</dbReference>
<dbReference type="SUPFAM" id="SSF55785">
    <property type="entry name" value="PYP-like sensor domain (PAS domain)"/>
    <property type="match status" value="1"/>
</dbReference>
<comment type="caution">
    <text evidence="3">The sequence shown here is derived from an EMBL/GenBank/DDBJ whole genome shotgun (WGS) entry which is preliminary data.</text>
</comment>
<evidence type="ECO:0000259" key="1">
    <source>
        <dbReference type="PROSITE" id="PS50113"/>
    </source>
</evidence>
<dbReference type="SUPFAM" id="SSF55073">
    <property type="entry name" value="Nucleotide cyclase"/>
    <property type="match status" value="1"/>
</dbReference>
<dbReference type="Pfam" id="PF13185">
    <property type="entry name" value="GAF_2"/>
    <property type="match status" value="1"/>
</dbReference>
<dbReference type="NCBIfam" id="TIGR00254">
    <property type="entry name" value="GGDEF"/>
    <property type="match status" value="1"/>
</dbReference>
<dbReference type="Pfam" id="PF00990">
    <property type="entry name" value="GGDEF"/>
    <property type="match status" value="1"/>
</dbReference>
<dbReference type="NCBIfam" id="TIGR00229">
    <property type="entry name" value="sensory_box"/>
    <property type="match status" value="1"/>
</dbReference>
<dbReference type="Gene3D" id="3.30.450.20">
    <property type="entry name" value="PAS domain"/>
    <property type="match status" value="1"/>
</dbReference>
<dbReference type="InterPro" id="IPR029016">
    <property type="entry name" value="GAF-like_dom_sf"/>
</dbReference>
<dbReference type="SUPFAM" id="SSF55781">
    <property type="entry name" value="GAF domain-like"/>
    <property type="match status" value="1"/>
</dbReference>
<organism evidence="3">
    <name type="scientific">Aerophobetes bacterium</name>
    <dbReference type="NCBI Taxonomy" id="2030807"/>
    <lineage>
        <taxon>Bacteria</taxon>
        <taxon>Candidatus Aerophobota</taxon>
    </lineage>
</organism>
<dbReference type="SMART" id="SM00065">
    <property type="entry name" value="GAF"/>
    <property type="match status" value="1"/>
</dbReference>
<dbReference type="GO" id="GO:0005886">
    <property type="term" value="C:plasma membrane"/>
    <property type="evidence" value="ECO:0007669"/>
    <property type="project" value="TreeGrafter"/>
</dbReference>
<dbReference type="CDD" id="cd01949">
    <property type="entry name" value="GGDEF"/>
    <property type="match status" value="1"/>
</dbReference>
<feature type="domain" description="PAC" evidence="1">
    <location>
        <begin position="33"/>
        <end position="85"/>
    </location>
</feature>
<evidence type="ECO:0000313" key="3">
    <source>
        <dbReference type="EMBL" id="HHF98727.1"/>
    </source>
</evidence>
<name>A0A7V5LZ25_UNCAE</name>
<dbReference type="PROSITE" id="PS50887">
    <property type="entry name" value="GGDEF"/>
    <property type="match status" value="1"/>
</dbReference>
<dbReference type="PANTHER" id="PTHR45138:SF9">
    <property type="entry name" value="DIGUANYLATE CYCLASE DGCM-RELATED"/>
    <property type="match status" value="1"/>
</dbReference>
<dbReference type="Gene3D" id="3.30.70.270">
    <property type="match status" value="1"/>
</dbReference>
<sequence>LLSINYLELIDFPYREWVKRLTEKVLSQGTDGVPLRPRFVGVRKNGEKVWVENIPRLIKYRGKVAILGNLLDITDEKKMEEKIEALCEFYRKLGRAVNLCVTIKAFCRRVIEAFKYIIDYDMADILIYDEEKNILRLCIEEGYPEDLREHTIKEQKHGEKKVAAFCALRRKPVYIKNMKKHPLTGYVVSFCEKYNLNQMYTVPLVSKGGLEGVLQVIVKSPKVLSEEDRKLIDIVCEEIAAGISKIKAEQVLRELSQKDYLTGLYNYQRLWKKLEEQKDREKRYKEVYSVIYIDIDNFKSYNDTFGHLEGDKILKKMGELLRSSIRKVDSAYRYGGEEFVILLPHTEKKVARKVAERIKEEVEKNFSFTRITVSMGVTDSRTNEDVIKMADEAMYEAKKEGKDRIKVI</sequence>
<dbReference type="InterPro" id="IPR000160">
    <property type="entry name" value="GGDEF_dom"/>
</dbReference>
<protein>
    <submittedName>
        <fullName evidence="3">Diguanylate cyclase</fullName>
    </submittedName>
</protein>
<dbReference type="GO" id="GO:0052621">
    <property type="term" value="F:diguanylate cyclase activity"/>
    <property type="evidence" value="ECO:0007669"/>
    <property type="project" value="TreeGrafter"/>
</dbReference>
<dbReference type="SMART" id="SM00267">
    <property type="entry name" value="GGDEF"/>
    <property type="match status" value="1"/>
</dbReference>
<dbReference type="EMBL" id="DRTT01000125">
    <property type="protein sequence ID" value="HHF98727.1"/>
    <property type="molecule type" value="Genomic_DNA"/>
</dbReference>
<dbReference type="PROSITE" id="PS50113">
    <property type="entry name" value="PAC"/>
    <property type="match status" value="1"/>
</dbReference>
<dbReference type="InterPro" id="IPR029787">
    <property type="entry name" value="Nucleotide_cyclase"/>
</dbReference>
<evidence type="ECO:0000259" key="2">
    <source>
        <dbReference type="PROSITE" id="PS50887"/>
    </source>
</evidence>
<dbReference type="AlphaFoldDB" id="A0A7V5LZ25"/>
<proteinExistence type="predicted"/>
<dbReference type="InterPro" id="IPR050469">
    <property type="entry name" value="Diguanylate_Cyclase"/>
</dbReference>
<dbReference type="FunFam" id="3.30.70.270:FF:000001">
    <property type="entry name" value="Diguanylate cyclase domain protein"/>
    <property type="match status" value="1"/>
</dbReference>
<gene>
    <name evidence="3" type="ORF">ENL39_04490</name>
</gene>
<dbReference type="InterPro" id="IPR043128">
    <property type="entry name" value="Rev_trsase/Diguanyl_cyclase"/>
</dbReference>
<dbReference type="InterPro" id="IPR003018">
    <property type="entry name" value="GAF"/>
</dbReference>
<dbReference type="GO" id="GO:1902201">
    <property type="term" value="P:negative regulation of bacterial-type flagellum-dependent cell motility"/>
    <property type="evidence" value="ECO:0007669"/>
    <property type="project" value="TreeGrafter"/>
</dbReference>
<reference evidence="3" key="1">
    <citation type="journal article" date="2020" name="mSystems">
        <title>Genome- and Community-Level Interaction Insights into Carbon Utilization and Element Cycling Functions of Hydrothermarchaeota in Hydrothermal Sediment.</title>
        <authorList>
            <person name="Zhou Z."/>
            <person name="Liu Y."/>
            <person name="Xu W."/>
            <person name="Pan J."/>
            <person name="Luo Z.H."/>
            <person name="Li M."/>
        </authorList>
    </citation>
    <scope>NUCLEOTIDE SEQUENCE [LARGE SCALE GENOMIC DNA]</scope>
    <source>
        <strain evidence="3">HyVt-92</strain>
    </source>
</reference>
<dbReference type="InterPro" id="IPR000700">
    <property type="entry name" value="PAS-assoc_C"/>
</dbReference>
<dbReference type="InterPro" id="IPR000014">
    <property type="entry name" value="PAS"/>
</dbReference>
<feature type="domain" description="GGDEF" evidence="2">
    <location>
        <begin position="286"/>
        <end position="408"/>
    </location>
</feature>
<accession>A0A7V5LZ25</accession>